<evidence type="ECO:0000313" key="4">
    <source>
        <dbReference type="Proteomes" id="UP001295444"/>
    </source>
</evidence>
<sequence>MAQQKQPDRGDKSGFFTARSAQTKTPGLHEADQDGGGDETLPLQNSPDPGNLLVTQEILRACLEEMSQKLLANIQSSVATLSKDIQELWERTAHVEHRMGEYADAHNDLADHIQALEKQLTSAQLKISDLEDRSRR</sequence>
<dbReference type="Proteomes" id="UP001295444">
    <property type="component" value="Chromosome 09"/>
</dbReference>
<reference evidence="3" key="1">
    <citation type="submission" date="2022-03" db="EMBL/GenBank/DDBJ databases">
        <authorList>
            <person name="Alioto T."/>
            <person name="Alioto T."/>
            <person name="Gomez Garrido J."/>
        </authorList>
    </citation>
    <scope>NUCLEOTIDE SEQUENCE</scope>
</reference>
<organism evidence="3 4">
    <name type="scientific">Pelobates cultripes</name>
    <name type="common">Western spadefoot toad</name>
    <dbReference type="NCBI Taxonomy" id="61616"/>
    <lineage>
        <taxon>Eukaryota</taxon>
        <taxon>Metazoa</taxon>
        <taxon>Chordata</taxon>
        <taxon>Craniata</taxon>
        <taxon>Vertebrata</taxon>
        <taxon>Euteleostomi</taxon>
        <taxon>Amphibia</taxon>
        <taxon>Batrachia</taxon>
        <taxon>Anura</taxon>
        <taxon>Pelobatoidea</taxon>
        <taxon>Pelobatidae</taxon>
        <taxon>Pelobates</taxon>
    </lineage>
</organism>
<feature type="compositionally biased region" description="Basic and acidic residues" evidence="2">
    <location>
        <begin position="1"/>
        <end position="12"/>
    </location>
</feature>
<dbReference type="EMBL" id="OW240920">
    <property type="protein sequence ID" value="CAH2315066.1"/>
    <property type="molecule type" value="Genomic_DNA"/>
</dbReference>
<dbReference type="AlphaFoldDB" id="A0AAD1WNJ2"/>
<accession>A0AAD1WNJ2</accession>
<evidence type="ECO:0000256" key="2">
    <source>
        <dbReference type="SAM" id="MobiDB-lite"/>
    </source>
</evidence>
<evidence type="ECO:0000256" key="1">
    <source>
        <dbReference type="SAM" id="Coils"/>
    </source>
</evidence>
<keyword evidence="1" id="KW-0175">Coiled coil</keyword>
<protein>
    <submittedName>
        <fullName evidence="3">Uncharacterized protein</fullName>
    </submittedName>
</protein>
<feature type="coiled-coil region" evidence="1">
    <location>
        <begin position="106"/>
        <end position="133"/>
    </location>
</feature>
<name>A0AAD1WNJ2_PELCU</name>
<feature type="region of interest" description="Disordered" evidence="2">
    <location>
        <begin position="1"/>
        <end position="51"/>
    </location>
</feature>
<keyword evidence="4" id="KW-1185">Reference proteome</keyword>
<gene>
    <name evidence="3" type="ORF">PECUL_23A030975</name>
</gene>
<evidence type="ECO:0000313" key="3">
    <source>
        <dbReference type="EMBL" id="CAH2315066.1"/>
    </source>
</evidence>
<proteinExistence type="predicted"/>